<name>A0A8S5P745_9CAUD</name>
<dbReference type="EMBL" id="BK015346">
    <property type="protein sequence ID" value="DAE02421.1"/>
    <property type="molecule type" value="Genomic_DNA"/>
</dbReference>
<dbReference type="InterPro" id="IPR025306">
    <property type="entry name" value="Zn-bnd_dom_prob"/>
</dbReference>
<proteinExistence type="predicted"/>
<accession>A0A8S5P745</accession>
<dbReference type="Pfam" id="PF13451">
    <property type="entry name" value="zf_Tbcl"/>
    <property type="match status" value="1"/>
</dbReference>
<reference evidence="2" key="1">
    <citation type="journal article" date="2021" name="Proc. Natl. Acad. Sci. U.S.A.">
        <title>A Catalog of Tens of Thousands of Viruses from Human Metagenomes Reveals Hidden Associations with Chronic Diseases.</title>
        <authorList>
            <person name="Tisza M.J."/>
            <person name="Buck C.B."/>
        </authorList>
    </citation>
    <scope>NUCLEOTIDE SEQUENCE</scope>
    <source>
        <strain evidence="2">CtsUY14</strain>
    </source>
</reference>
<evidence type="ECO:0000313" key="2">
    <source>
        <dbReference type="EMBL" id="DAE02421.1"/>
    </source>
</evidence>
<evidence type="ECO:0000259" key="1">
    <source>
        <dbReference type="Pfam" id="PF13451"/>
    </source>
</evidence>
<organism evidence="2">
    <name type="scientific">Siphoviridae sp. ctsUY14</name>
    <dbReference type="NCBI Taxonomy" id="2825693"/>
    <lineage>
        <taxon>Viruses</taxon>
        <taxon>Duplodnaviria</taxon>
        <taxon>Heunggongvirae</taxon>
        <taxon>Uroviricota</taxon>
        <taxon>Caudoviricetes</taxon>
    </lineage>
</organism>
<feature type="domain" description="Probable zinc-binding" evidence="1">
    <location>
        <begin position="4"/>
        <end position="47"/>
    </location>
</feature>
<protein>
    <submittedName>
        <fullName evidence="2">Putative zinc-ribbon domain protein</fullName>
    </submittedName>
</protein>
<sequence>MENIKLVCKDCKKEFDFTVGEQRFYEEKGFAAPIRCKECRDAKKARNLEREQANSNAEEAFENMLKKFQANTVKIEK</sequence>